<sequence length="208" mass="21304">MTTAPGAPLRLVLLGDSIAWGQGAARPEDRLAERLRRGLADSGVPAEAVVHAVPGARSEHLGEQVERTLVDPPDVAVVVVGANDLTHRTPVTAAGASLGAALRRLRDGGVEVALAPAPDLSAVPHVPPALRAAVRVASEELRARQVDVARRLGVHVADGDGATSRAFASDPTLFSADRFHPSSAGYAVIAAAVLPHVLAAAGARRRAA</sequence>
<organism evidence="2 3">
    <name type="scientific">Nocardioides perillae</name>
    <dbReference type="NCBI Taxonomy" id="1119534"/>
    <lineage>
        <taxon>Bacteria</taxon>
        <taxon>Bacillati</taxon>
        <taxon>Actinomycetota</taxon>
        <taxon>Actinomycetes</taxon>
        <taxon>Propionibacteriales</taxon>
        <taxon>Nocardioidaceae</taxon>
        <taxon>Nocardioides</taxon>
    </lineage>
</organism>
<protein>
    <submittedName>
        <fullName evidence="2">Lysophospholipase L1-like esterase</fullName>
    </submittedName>
</protein>
<dbReference type="EMBL" id="JACCAC010000001">
    <property type="protein sequence ID" value="NYG54626.1"/>
    <property type="molecule type" value="Genomic_DNA"/>
</dbReference>
<gene>
    <name evidence="2" type="ORF">BJ989_000930</name>
</gene>
<dbReference type="InterPro" id="IPR013830">
    <property type="entry name" value="SGNH_hydro"/>
</dbReference>
<dbReference type="InterPro" id="IPR036514">
    <property type="entry name" value="SGNH_hydro_sf"/>
</dbReference>
<evidence type="ECO:0000313" key="3">
    <source>
        <dbReference type="Proteomes" id="UP000544110"/>
    </source>
</evidence>
<dbReference type="AlphaFoldDB" id="A0A7Y9ULS4"/>
<dbReference type="RefSeq" id="WP_218848728.1">
    <property type="nucleotide sequence ID" value="NZ_JACCAC010000001.1"/>
</dbReference>
<keyword evidence="3" id="KW-1185">Reference proteome</keyword>
<dbReference type="PANTHER" id="PTHR30383">
    <property type="entry name" value="THIOESTERASE 1/PROTEASE 1/LYSOPHOSPHOLIPASE L1"/>
    <property type="match status" value="1"/>
</dbReference>
<dbReference type="Proteomes" id="UP000544110">
    <property type="component" value="Unassembled WGS sequence"/>
</dbReference>
<evidence type="ECO:0000313" key="2">
    <source>
        <dbReference type="EMBL" id="NYG54626.1"/>
    </source>
</evidence>
<dbReference type="InterPro" id="IPR051532">
    <property type="entry name" value="Ester_Hydrolysis_Enzymes"/>
</dbReference>
<feature type="domain" description="SGNH hydrolase-type esterase" evidence="1">
    <location>
        <begin position="13"/>
        <end position="188"/>
    </location>
</feature>
<accession>A0A7Y9ULS4</accession>
<dbReference type="Pfam" id="PF13472">
    <property type="entry name" value="Lipase_GDSL_2"/>
    <property type="match status" value="1"/>
</dbReference>
<comment type="caution">
    <text evidence="2">The sequence shown here is derived from an EMBL/GenBank/DDBJ whole genome shotgun (WGS) entry which is preliminary data.</text>
</comment>
<evidence type="ECO:0000259" key="1">
    <source>
        <dbReference type="Pfam" id="PF13472"/>
    </source>
</evidence>
<dbReference type="SUPFAM" id="SSF52266">
    <property type="entry name" value="SGNH hydrolase"/>
    <property type="match status" value="1"/>
</dbReference>
<dbReference type="GO" id="GO:0004622">
    <property type="term" value="F:phosphatidylcholine lysophospholipase activity"/>
    <property type="evidence" value="ECO:0007669"/>
    <property type="project" value="TreeGrafter"/>
</dbReference>
<dbReference type="PANTHER" id="PTHR30383:SF5">
    <property type="entry name" value="SGNH HYDROLASE-TYPE ESTERASE DOMAIN-CONTAINING PROTEIN"/>
    <property type="match status" value="1"/>
</dbReference>
<reference evidence="2 3" key="1">
    <citation type="submission" date="2020-07" db="EMBL/GenBank/DDBJ databases">
        <title>Sequencing the genomes of 1000 actinobacteria strains.</title>
        <authorList>
            <person name="Klenk H.-P."/>
        </authorList>
    </citation>
    <scope>NUCLEOTIDE SEQUENCE [LARGE SCALE GENOMIC DNA]</scope>
    <source>
        <strain evidence="2 3">DSM 24552</strain>
    </source>
</reference>
<dbReference type="Gene3D" id="3.40.50.1110">
    <property type="entry name" value="SGNH hydrolase"/>
    <property type="match status" value="1"/>
</dbReference>
<proteinExistence type="predicted"/>
<name>A0A7Y9ULS4_9ACTN</name>